<feature type="transmembrane region" description="Helical" evidence="3">
    <location>
        <begin position="90"/>
        <end position="112"/>
    </location>
</feature>
<dbReference type="SUPFAM" id="SSF55060">
    <property type="entry name" value="GHMP Kinase, C-terminal domain"/>
    <property type="match status" value="1"/>
</dbReference>
<dbReference type="GO" id="GO:0005829">
    <property type="term" value="C:cytosol"/>
    <property type="evidence" value="ECO:0007669"/>
    <property type="project" value="TreeGrafter"/>
</dbReference>
<dbReference type="PANTHER" id="PTHR10457:SF7">
    <property type="entry name" value="GALACTOKINASE-RELATED"/>
    <property type="match status" value="1"/>
</dbReference>
<dbReference type="InterPro" id="IPR014721">
    <property type="entry name" value="Ribsml_uS5_D2-typ_fold_subgr"/>
</dbReference>
<keyword evidence="3" id="KW-1133">Transmembrane helix</keyword>
<evidence type="ECO:0000313" key="4">
    <source>
        <dbReference type="EMBL" id="MPM03683.1"/>
    </source>
</evidence>
<dbReference type="InterPro" id="IPR020568">
    <property type="entry name" value="Ribosomal_Su5_D2-typ_SF"/>
</dbReference>
<dbReference type="InterPro" id="IPR006206">
    <property type="entry name" value="Mevalonate/galactokinase"/>
</dbReference>
<dbReference type="PANTHER" id="PTHR10457">
    <property type="entry name" value="MEVALONATE KINASE/GALACTOKINASE"/>
    <property type="match status" value="1"/>
</dbReference>
<comment type="caution">
    <text evidence="4">The sequence shown here is derived from an EMBL/GenBank/DDBJ whole genome shotgun (WGS) entry which is preliminary data.</text>
</comment>
<dbReference type="SUPFAM" id="SSF54211">
    <property type="entry name" value="Ribosomal protein S5 domain 2-like"/>
    <property type="match status" value="1"/>
</dbReference>
<keyword evidence="4" id="KW-0418">Kinase</keyword>
<organism evidence="4">
    <name type="scientific">bioreactor metagenome</name>
    <dbReference type="NCBI Taxonomy" id="1076179"/>
    <lineage>
        <taxon>unclassified sequences</taxon>
        <taxon>metagenomes</taxon>
        <taxon>ecological metagenomes</taxon>
    </lineage>
</organism>
<evidence type="ECO:0000256" key="3">
    <source>
        <dbReference type="SAM" id="Phobius"/>
    </source>
</evidence>
<reference evidence="4" key="1">
    <citation type="submission" date="2019-08" db="EMBL/GenBank/DDBJ databases">
        <authorList>
            <person name="Kucharzyk K."/>
            <person name="Murdoch R.W."/>
            <person name="Higgins S."/>
            <person name="Loffler F."/>
        </authorList>
    </citation>
    <scope>NUCLEOTIDE SEQUENCE</scope>
</reference>
<evidence type="ECO:0000256" key="2">
    <source>
        <dbReference type="ARBA" id="ARBA00022840"/>
    </source>
</evidence>
<proteinExistence type="predicted"/>
<dbReference type="Gene3D" id="3.30.70.890">
    <property type="entry name" value="GHMP kinase, C-terminal domain"/>
    <property type="match status" value="1"/>
</dbReference>
<dbReference type="GO" id="GO:0005524">
    <property type="term" value="F:ATP binding"/>
    <property type="evidence" value="ECO:0007669"/>
    <property type="project" value="UniProtKB-KW"/>
</dbReference>
<dbReference type="EMBL" id="VSSQ01000973">
    <property type="protein sequence ID" value="MPM03683.1"/>
    <property type="molecule type" value="Genomic_DNA"/>
</dbReference>
<dbReference type="AlphaFoldDB" id="A0A644WMQ6"/>
<dbReference type="InterPro" id="IPR036554">
    <property type="entry name" value="GHMP_kinase_C_sf"/>
</dbReference>
<sequence>MDNVIKQHSKEYGETPLVIAQVPGTCTLLGSYADACKGWSLVGTDASTLFVAVSLRDDQLVRLTNATLNDRKRFSLGNIKYRKEDRWGNYLKGVIAVLANEGVSFTGLNITVEGNLLYSDNQMVSTACSLGTVIALDALLGLALSMTSMIRVAYQASTTFNNESCRVSDLLTMLNGKPSRILFFDLQHVTYKEISFPFTEENDEYVAIVVDSKISPNAMREEINSKKRAIERAFGKLKELKSGGFLRDFPESELSARIVPLDEEARHICEYVLMESHLANDAASLLASKDASLYGKLMNRVQAGLRDLLEVTCPEVDWLTKRASELNGCLGSVQISNGFSGNIMVLLSKQALPSYISRLEDYEHIFGFHPRWYIYGGHEAAKVVLPEHR</sequence>
<protein>
    <submittedName>
        <fullName evidence="4">Galactokinase</fullName>
        <ecNumber evidence="4">2.7.1.6</ecNumber>
    </submittedName>
</protein>
<dbReference type="Gene3D" id="3.30.230.10">
    <property type="match status" value="1"/>
</dbReference>
<dbReference type="EC" id="2.7.1.6" evidence="4"/>
<keyword evidence="1" id="KW-0547">Nucleotide-binding</keyword>
<feature type="transmembrane region" description="Helical" evidence="3">
    <location>
        <begin position="124"/>
        <end position="144"/>
    </location>
</feature>
<keyword evidence="2" id="KW-0067">ATP-binding</keyword>
<keyword evidence="3" id="KW-0812">Transmembrane</keyword>
<gene>
    <name evidence="4" type="primary">galK_5</name>
    <name evidence="4" type="ORF">SDC9_49950</name>
</gene>
<dbReference type="GO" id="GO:0004335">
    <property type="term" value="F:galactokinase activity"/>
    <property type="evidence" value="ECO:0007669"/>
    <property type="project" value="UniProtKB-EC"/>
</dbReference>
<evidence type="ECO:0000256" key="1">
    <source>
        <dbReference type="ARBA" id="ARBA00022741"/>
    </source>
</evidence>
<dbReference type="PIRSF" id="PIRSF000530">
    <property type="entry name" value="Galactokinase"/>
    <property type="match status" value="1"/>
</dbReference>
<keyword evidence="3" id="KW-0472">Membrane</keyword>
<dbReference type="GO" id="GO:0006012">
    <property type="term" value="P:galactose metabolic process"/>
    <property type="evidence" value="ECO:0007669"/>
    <property type="project" value="TreeGrafter"/>
</dbReference>
<name>A0A644WMQ6_9ZZZZ</name>
<keyword evidence="4" id="KW-0808">Transferase</keyword>
<accession>A0A644WMQ6</accession>